<dbReference type="PANTHER" id="PTHR24291:SF50">
    <property type="entry name" value="BIFUNCTIONAL ALBAFLAVENONE MONOOXYGENASE_TERPENE SYNTHASE"/>
    <property type="match status" value="1"/>
</dbReference>
<dbReference type="Proteomes" id="UP001139516">
    <property type="component" value="Unassembled WGS sequence"/>
</dbReference>
<evidence type="ECO:0000313" key="10">
    <source>
        <dbReference type="Proteomes" id="UP001139516"/>
    </source>
</evidence>
<dbReference type="Pfam" id="PF00067">
    <property type="entry name" value="p450"/>
    <property type="match status" value="2"/>
</dbReference>
<evidence type="ECO:0000256" key="1">
    <source>
        <dbReference type="ARBA" id="ARBA00010617"/>
    </source>
</evidence>
<dbReference type="InterPro" id="IPR050196">
    <property type="entry name" value="Cytochrome_P450_Monoox"/>
</dbReference>
<keyword evidence="5 7" id="KW-0408">Iron</keyword>
<dbReference type="AlphaFoldDB" id="A0A9X1Y885"/>
<dbReference type="InterPro" id="IPR001128">
    <property type="entry name" value="Cyt_P450"/>
</dbReference>
<comment type="cofactor">
    <cofactor evidence="7">
        <name>heme</name>
        <dbReference type="ChEBI" id="CHEBI:30413"/>
    </cofactor>
</comment>
<evidence type="ECO:0000256" key="6">
    <source>
        <dbReference type="ARBA" id="ARBA00023033"/>
    </source>
</evidence>
<evidence type="ECO:0000313" key="9">
    <source>
        <dbReference type="EMBL" id="MCK8785301.1"/>
    </source>
</evidence>
<dbReference type="GO" id="GO:0004497">
    <property type="term" value="F:monooxygenase activity"/>
    <property type="evidence" value="ECO:0007669"/>
    <property type="project" value="UniProtKB-KW"/>
</dbReference>
<name>A0A9X1Y885_9PROT</name>
<dbReference type="GO" id="GO:0020037">
    <property type="term" value="F:heme binding"/>
    <property type="evidence" value="ECO:0007669"/>
    <property type="project" value="InterPro"/>
</dbReference>
<keyword evidence="2 7" id="KW-0349">Heme</keyword>
<dbReference type="Gene3D" id="1.10.630.10">
    <property type="entry name" value="Cytochrome P450"/>
    <property type="match status" value="1"/>
</dbReference>
<dbReference type="GO" id="GO:0016705">
    <property type="term" value="F:oxidoreductase activity, acting on paired donors, with incorporation or reduction of molecular oxygen"/>
    <property type="evidence" value="ECO:0007669"/>
    <property type="project" value="InterPro"/>
</dbReference>
<evidence type="ECO:0000256" key="5">
    <source>
        <dbReference type="ARBA" id="ARBA00023004"/>
    </source>
</evidence>
<evidence type="ECO:0000256" key="2">
    <source>
        <dbReference type="ARBA" id="ARBA00022617"/>
    </source>
</evidence>
<protein>
    <submittedName>
        <fullName evidence="9">Cytochrome P450</fullName>
    </submittedName>
</protein>
<feature type="binding site" description="axial binding residue" evidence="7">
    <location>
        <position position="418"/>
    </location>
    <ligand>
        <name>heme</name>
        <dbReference type="ChEBI" id="CHEBI:30413"/>
    </ligand>
    <ligandPart>
        <name>Fe</name>
        <dbReference type="ChEBI" id="CHEBI:18248"/>
    </ligandPart>
</feature>
<evidence type="ECO:0000256" key="8">
    <source>
        <dbReference type="RuleBase" id="RU000461"/>
    </source>
</evidence>
<keyword evidence="3 7" id="KW-0479">Metal-binding</keyword>
<comment type="caution">
    <text evidence="9">The sequence shown here is derived from an EMBL/GenBank/DDBJ whole genome shotgun (WGS) entry which is preliminary data.</text>
</comment>
<sequence>MPEVPDRPPSALRAVWQARRDLLPLFPRAAYRHEVMTFRALRRRLLVVNEPETVREVFVLRHDVYGRKSRFMERALAPVIGDSLFINHGPAWAARRAAIAPLFHPSRLGDFHGLFVQAAAELADSLARTGGAVPVDMAAALARATARVVMLAVFGPGVPEEATAELAAAFTDYQDAVESLDLAYLAGLPGWLSGGQGRRARGAATRIRALIERLVAAARPGDGGLLATIRESLAGAKASDTAGAAAPYTASAKAPYTAGAAALGAAGEAAVLVNEIGMLLLAGSETAANALGWTLLLLARDPAALRGCREEMAAVLGEGAPGAEALTALVLTRAAMQEAMRLYPPVAILSRQAARADRIRRWEIAPGDTVMAIPWLLHRHEALWERPHHFLPERFLPEAAKRHRRFAYIPFGLGPRVCAGAAFGMAEMTVLLAVLLRRFDFAVAPGHVPMPRLRLTLRPAGGLPMLATPR</sequence>
<comment type="similarity">
    <text evidence="1 8">Belongs to the cytochrome P450 family.</text>
</comment>
<accession>A0A9X1Y885</accession>
<dbReference type="PRINTS" id="PR00463">
    <property type="entry name" value="EP450I"/>
</dbReference>
<dbReference type="PROSITE" id="PS00086">
    <property type="entry name" value="CYTOCHROME_P450"/>
    <property type="match status" value="1"/>
</dbReference>
<dbReference type="InterPro" id="IPR017972">
    <property type="entry name" value="Cyt_P450_CS"/>
</dbReference>
<keyword evidence="10" id="KW-1185">Reference proteome</keyword>
<proteinExistence type="inferred from homology"/>
<gene>
    <name evidence="9" type="ORF">M0638_12990</name>
</gene>
<organism evidence="9 10">
    <name type="scientific">Roseomonas acroporae</name>
    <dbReference type="NCBI Taxonomy" id="2937791"/>
    <lineage>
        <taxon>Bacteria</taxon>
        <taxon>Pseudomonadati</taxon>
        <taxon>Pseudomonadota</taxon>
        <taxon>Alphaproteobacteria</taxon>
        <taxon>Acetobacterales</taxon>
        <taxon>Roseomonadaceae</taxon>
        <taxon>Roseomonas</taxon>
    </lineage>
</organism>
<reference evidence="9" key="1">
    <citation type="submission" date="2022-04" db="EMBL/GenBank/DDBJ databases">
        <title>Roseomonas acroporae sp. nov., isolated from coral Acropora digitifera.</title>
        <authorList>
            <person name="Sun H."/>
        </authorList>
    </citation>
    <scope>NUCLEOTIDE SEQUENCE</scope>
    <source>
        <strain evidence="9">NAR14</strain>
    </source>
</reference>
<dbReference type="SUPFAM" id="SSF48264">
    <property type="entry name" value="Cytochrome P450"/>
    <property type="match status" value="1"/>
</dbReference>
<dbReference type="InterPro" id="IPR036396">
    <property type="entry name" value="Cyt_P450_sf"/>
</dbReference>
<dbReference type="RefSeq" id="WP_248667423.1">
    <property type="nucleotide sequence ID" value="NZ_JALPRX010000054.1"/>
</dbReference>
<evidence type="ECO:0000256" key="4">
    <source>
        <dbReference type="ARBA" id="ARBA00023002"/>
    </source>
</evidence>
<evidence type="ECO:0000256" key="7">
    <source>
        <dbReference type="PIRSR" id="PIRSR602401-1"/>
    </source>
</evidence>
<dbReference type="GO" id="GO:0005506">
    <property type="term" value="F:iron ion binding"/>
    <property type="evidence" value="ECO:0007669"/>
    <property type="project" value="InterPro"/>
</dbReference>
<dbReference type="EMBL" id="JALPRX010000054">
    <property type="protein sequence ID" value="MCK8785301.1"/>
    <property type="molecule type" value="Genomic_DNA"/>
</dbReference>
<evidence type="ECO:0000256" key="3">
    <source>
        <dbReference type="ARBA" id="ARBA00022723"/>
    </source>
</evidence>
<dbReference type="PANTHER" id="PTHR24291">
    <property type="entry name" value="CYTOCHROME P450 FAMILY 4"/>
    <property type="match status" value="1"/>
</dbReference>
<keyword evidence="4 8" id="KW-0560">Oxidoreductase</keyword>
<dbReference type="PRINTS" id="PR00385">
    <property type="entry name" value="P450"/>
</dbReference>
<keyword evidence="6 8" id="KW-0503">Monooxygenase</keyword>
<dbReference type="InterPro" id="IPR002401">
    <property type="entry name" value="Cyt_P450_E_grp-I"/>
</dbReference>